<dbReference type="OrthoDB" id="258627at2759"/>
<dbReference type="GO" id="GO:0016787">
    <property type="term" value="F:hydrolase activity"/>
    <property type="evidence" value="ECO:0007669"/>
    <property type="project" value="UniProtKB-KW"/>
</dbReference>
<keyword evidence="1" id="KW-0547">Nucleotide-binding</keyword>
<evidence type="ECO:0000313" key="11">
    <source>
        <dbReference type="EMBL" id="KAG0253930.1"/>
    </source>
</evidence>
<dbReference type="Pfam" id="PF07683">
    <property type="entry name" value="CobW_C"/>
    <property type="match status" value="1"/>
</dbReference>
<feature type="domain" description="CobW C-terminal" evidence="10">
    <location>
        <begin position="339"/>
        <end position="436"/>
    </location>
</feature>
<feature type="compositionally biased region" description="Basic and acidic residues" evidence="8">
    <location>
        <begin position="289"/>
        <end position="315"/>
    </location>
</feature>
<evidence type="ECO:0000259" key="10">
    <source>
        <dbReference type="Pfam" id="PF07683"/>
    </source>
</evidence>
<dbReference type="EMBL" id="JAAAJA010000430">
    <property type="protein sequence ID" value="KAG0253930.1"/>
    <property type="molecule type" value="Genomic_DNA"/>
</dbReference>
<comment type="caution">
    <text evidence="11">The sequence shown here is derived from an EMBL/GenBank/DDBJ whole genome shotgun (WGS) entry which is preliminary data.</text>
</comment>
<dbReference type="PANTHER" id="PTHR13748">
    <property type="entry name" value="COBW-RELATED"/>
    <property type="match status" value="1"/>
</dbReference>
<evidence type="ECO:0008006" key="13">
    <source>
        <dbReference type="Google" id="ProtNLM"/>
    </source>
</evidence>
<organism evidence="11 12">
    <name type="scientific">Mortierella polycephala</name>
    <dbReference type="NCBI Taxonomy" id="41804"/>
    <lineage>
        <taxon>Eukaryota</taxon>
        <taxon>Fungi</taxon>
        <taxon>Fungi incertae sedis</taxon>
        <taxon>Mucoromycota</taxon>
        <taxon>Mortierellomycotina</taxon>
        <taxon>Mortierellomycetes</taxon>
        <taxon>Mortierellales</taxon>
        <taxon>Mortierellaceae</taxon>
        <taxon>Mortierella</taxon>
    </lineage>
</organism>
<dbReference type="Gene3D" id="3.30.1220.10">
    <property type="entry name" value="CobW-like, C-terminal domain"/>
    <property type="match status" value="1"/>
</dbReference>
<evidence type="ECO:0000256" key="5">
    <source>
        <dbReference type="ARBA" id="ARBA00023186"/>
    </source>
</evidence>
<keyword evidence="4" id="KW-0342">GTP-binding</keyword>
<reference evidence="11" key="1">
    <citation type="journal article" date="2020" name="Fungal Divers.">
        <title>Resolving the Mortierellaceae phylogeny through synthesis of multi-gene phylogenetics and phylogenomics.</title>
        <authorList>
            <person name="Vandepol N."/>
            <person name="Liber J."/>
            <person name="Desiro A."/>
            <person name="Na H."/>
            <person name="Kennedy M."/>
            <person name="Barry K."/>
            <person name="Grigoriev I.V."/>
            <person name="Miller A.N."/>
            <person name="O'Donnell K."/>
            <person name="Stajich J.E."/>
            <person name="Bonito G."/>
        </authorList>
    </citation>
    <scope>NUCLEOTIDE SEQUENCE</scope>
    <source>
        <strain evidence="11">KOD948</strain>
    </source>
</reference>
<dbReference type="InterPro" id="IPR051316">
    <property type="entry name" value="Zinc-reg_GTPase_activator"/>
</dbReference>
<keyword evidence="2" id="KW-0378">Hydrolase</keyword>
<feature type="domain" description="CobW/HypB/UreG nucleotide-binding" evidence="9">
    <location>
        <begin position="61"/>
        <end position="248"/>
    </location>
</feature>
<evidence type="ECO:0000313" key="12">
    <source>
        <dbReference type="Proteomes" id="UP000726737"/>
    </source>
</evidence>
<dbReference type="InterPro" id="IPR036627">
    <property type="entry name" value="CobW-likC_sf"/>
</dbReference>
<evidence type="ECO:0000259" key="9">
    <source>
        <dbReference type="Pfam" id="PF02492"/>
    </source>
</evidence>
<dbReference type="GO" id="GO:0005525">
    <property type="term" value="F:GTP binding"/>
    <property type="evidence" value="ECO:0007669"/>
    <property type="project" value="UniProtKB-KW"/>
</dbReference>
<keyword evidence="3" id="KW-0862">Zinc</keyword>
<dbReference type="SUPFAM" id="SSF90002">
    <property type="entry name" value="Hypothetical protein YjiA, C-terminal domain"/>
    <property type="match status" value="1"/>
</dbReference>
<dbReference type="InterPro" id="IPR003495">
    <property type="entry name" value="CobW/HypB/UreG_nucleotide-bd"/>
</dbReference>
<dbReference type="CDD" id="cd03112">
    <property type="entry name" value="CobW-like"/>
    <property type="match status" value="1"/>
</dbReference>
<comment type="similarity">
    <text evidence="6">Belongs to the SIMIBI class G3E GTPase family. ZNG1 subfamily.</text>
</comment>
<evidence type="ECO:0000256" key="7">
    <source>
        <dbReference type="ARBA" id="ARBA00049117"/>
    </source>
</evidence>
<keyword evidence="5" id="KW-0143">Chaperone</keyword>
<evidence type="ECO:0000256" key="1">
    <source>
        <dbReference type="ARBA" id="ARBA00022741"/>
    </source>
</evidence>
<evidence type="ECO:0000256" key="3">
    <source>
        <dbReference type="ARBA" id="ARBA00022833"/>
    </source>
</evidence>
<gene>
    <name evidence="11" type="ORF">BG011_006087</name>
</gene>
<evidence type="ECO:0000256" key="4">
    <source>
        <dbReference type="ARBA" id="ARBA00023134"/>
    </source>
</evidence>
<dbReference type="InterPro" id="IPR011629">
    <property type="entry name" value="CobW-like_C"/>
</dbReference>
<feature type="region of interest" description="Disordered" evidence="8">
    <location>
        <begin position="287"/>
        <end position="315"/>
    </location>
</feature>
<proteinExistence type="inferred from homology"/>
<dbReference type="PANTHER" id="PTHR13748:SF31">
    <property type="entry name" value="ZINC-REGULATED GTPASE METALLOPROTEIN ACTIVATOR 1A-RELATED"/>
    <property type="match status" value="1"/>
</dbReference>
<accession>A0A9P6U038</accession>
<dbReference type="InterPro" id="IPR027417">
    <property type="entry name" value="P-loop_NTPase"/>
</dbReference>
<dbReference type="GO" id="GO:0005737">
    <property type="term" value="C:cytoplasm"/>
    <property type="evidence" value="ECO:0007669"/>
    <property type="project" value="TreeGrafter"/>
</dbReference>
<dbReference type="Proteomes" id="UP000726737">
    <property type="component" value="Unassembled WGS sequence"/>
</dbReference>
<dbReference type="AlphaFoldDB" id="A0A9P6U038"/>
<keyword evidence="12" id="KW-1185">Reference proteome</keyword>
<evidence type="ECO:0000256" key="2">
    <source>
        <dbReference type="ARBA" id="ARBA00022801"/>
    </source>
</evidence>
<comment type="catalytic activity">
    <reaction evidence="7">
        <text>GTP + H2O = GDP + phosphate + H(+)</text>
        <dbReference type="Rhea" id="RHEA:19669"/>
        <dbReference type="ChEBI" id="CHEBI:15377"/>
        <dbReference type="ChEBI" id="CHEBI:15378"/>
        <dbReference type="ChEBI" id="CHEBI:37565"/>
        <dbReference type="ChEBI" id="CHEBI:43474"/>
        <dbReference type="ChEBI" id="CHEBI:58189"/>
    </reaction>
    <physiologicalReaction direction="left-to-right" evidence="7">
        <dbReference type="Rhea" id="RHEA:19670"/>
    </physiologicalReaction>
</comment>
<dbReference type="Pfam" id="PF02492">
    <property type="entry name" value="cobW"/>
    <property type="match status" value="1"/>
</dbReference>
<protein>
    <recommendedName>
        <fullName evidence="13">COBW domain-containing protein 1</fullName>
    </recommendedName>
</protein>
<sequence>MSNSDNECPPLVAPLTKTGEPVEEDYYDEDMPDLIDTHAAAADPANLGTDSTDLVPKKKIPITIITGFLGSGKSTLLDYILTEKHDFRVAVILNEFGDTGGIDQAMNVGMGGEVVEEWLELKNGCLCCTVKDNGVLAIENLMKKKGKFDYILLETTGLADPGPIASIFWMDDDLGSDIYLDGIVTLVDSRNVRKELELKNENGSLNETAKQIAMADRLILNKTDLVSKEQVDQLESDCRAMNGVAQIVRTQRSKVDLNFVLDISAFDAVRAKELEQADAALKNNQGAEVHNHDDPNHVHDEGCGHEPAKEEQASNHLDEARMNTLSIRTITLTFNTPKVDQKSFERWLQLLLWEHQIPDKDQDMSASTTATGSETKLDILRVKGIIRPTGKPDGTKVVIQGVQELYDVKEVVTLPGQEELALNGGKVVFIGRGLEDRKRLLASCLQFMGLGDGDVIIH</sequence>
<evidence type="ECO:0000256" key="8">
    <source>
        <dbReference type="SAM" id="MobiDB-lite"/>
    </source>
</evidence>
<dbReference type="Gene3D" id="3.40.50.300">
    <property type="entry name" value="P-loop containing nucleotide triphosphate hydrolases"/>
    <property type="match status" value="1"/>
</dbReference>
<dbReference type="SUPFAM" id="SSF52540">
    <property type="entry name" value="P-loop containing nucleoside triphosphate hydrolases"/>
    <property type="match status" value="1"/>
</dbReference>
<name>A0A9P6U038_9FUNG</name>
<evidence type="ECO:0000256" key="6">
    <source>
        <dbReference type="ARBA" id="ARBA00034320"/>
    </source>
</evidence>